<protein>
    <submittedName>
        <fullName evidence="1">Uncharacterized protein</fullName>
    </submittedName>
</protein>
<evidence type="ECO:0000313" key="1">
    <source>
        <dbReference type="EMBL" id="KAK0723646.1"/>
    </source>
</evidence>
<dbReference type="EMBL" id="JAUKTV010000011">
    <property type="protein sequence ID" value="KAK0723646.1"/>
    <property type="molecule type" value="Genomic_DNA"/>
</dbReference>
<name>A0AA40AXA4_9PEZI</name>
<reference evidence="1" key="1">
    <citation type="submission" date="2023-06" db="EMBL/GenBank/DDBJ databases">
        <title>Genome-scale phylogeny and comparative genomics of the fungal order Sordariales.</title>
        <authorList>
            <consortium name="Lawrence Berkeley National Laboratory"/>
            <person name="Hensen N."/>
            <person name="Bonometti L."/>
            <person name="Westerberg I."/>
            <person name="Brannstrom I.O."/>
            <person name="Guillou S."/>
            <person name="Cros-Aarteil S."/>
            <person name="Calhoun S."/>
            <person name="Haridas S."/>
            <person name="Kuo A."/>
            <person name="Mondo S."/>
            <person name="Pangilinan J."/>
            <person name="Riley R."/>
            <person name="Labutti K."/>
            <person name="Andreopoulos B."/>
            <person name="Lipzen A."/>
            <person name="Chen C."/>
            <person name="Yanf M."/>
            <person name="Daum C."/>
            <person name="Ng V."/>
            <person name="Clum A."/>
            <person name="Steindorff A."/>
            <person name="Ohm R."/>
            <person name="Martin F."/>
            <person name="Silar P."/>
            <person name="Natvig D."/>
            <person name="Lalanne C."/>
            <person name="Gautier V."/>
            <person name="Ament-Velasquez S.L."/>
            <person name="Kruys A."/>
            <person name="Hutchinson M.I."/>
            <person name="Powell A.J."/>
            <person name="Barry K."/>
            <person name="Miller A.N."/>
            <person name="Grigoriev I.V."/>
            <person name="Debuchy R."/>
            <person name="Gladieux P."/>
            <person name="Thoren M.H."/>
            <person name="Johannesson H."/>
        </authorList>
    </citation>
    <scope>NUCLEOTIDE SEQUENCE</scope>
    <source>
        <strain evidence="1">CBS 540.89</strain>
    </source>
</reference>
<dbReference type="Proteomes" id="UP001172159">
    <property type="component" value="Unassembled WGS sequence"/>
</dbReference>
<gene>
    <name evidence="1" type="ORF">B0T21DRAFT_422610</name>
</gene>
<keyword evidence="2" id="KW-1185">Reference proteome</keyword>
<proteinExistence type="predicted"/>
<accession>A0AA40AXA4</accession>
<evidence type="ECO:0000313" key="2">
    <source>
        <dbReference type="Proteomes" id="UP001172159"/>
    </source>
</evidence>
<sequence length="302" mass="34526">MSSSKPSSAAEPVNEPTLMEEIGKKIRTRRADVFNIIASKIPEMKDYGFAAKKFIEAENKVHDWLYTEGWTSTSVTDNAVASKGLVGMDYIAWLVDSTVWATYKSGMDQDNQDFPYQGGLPDQTSKPTSEHYLKFCQNRQPRFGDKRQCPSGEATPIAKRLKELSEGKEPAEKEEWWTQNAWKTLYFDATLPVKEHVFALPLEKEWDLLVAPKCIKRANGLLNSCVEIKIYDTEPKRSIGVMFTSKAKYKSAQHLRDLHELWVMMRGWHSSLGMCMHFQTISKYIETRIRDALEEEVAKASV</sequence>
<dbReference type="AlphaFoldDB" id="A0AA40AXA4"/>
<organism evidence="1 2">
    <name type="scientific">Apiosordaria backusii</name>
    <dbReference type="NCBI Taxonomy" id="314023"/>
    <lineage>
        <taxon>Eukaryota</taxon>
        <taxon>Fungi</taxon>
        <taxon>Dikarya</taxon>
        <taxon>Ascomycota</taxon>
        <taxon>Pezizomycotina</taxon>
        <taxon>Sordariomycetes</taxon>
        <taxon>Sordariomycetidae</taxon>
        <taxon>Sordariales</taxon>
        <taxon>Lasiosphaeriaceae</taxon>
        <taxon>Apiosordaria</taxon>
    </lineage>
</organism>
<comment type="caution">
    <text evidence="1">The sequence shown here is derived from an EMBL/GenBank/DDBJ whole genome shotgun (WGS) entry which is preliminary data.</text>
</comment>